<dbReference type="Pfam" id="PF08659">
    <property type="entry name" value="KR"/>
    <property type="match status" value="1"/>
</dbReference>
<feature type="domain" description="PKS/mFAS DH" evidence="10">
    <location>
        <begin position="1003"/>
        <end position="1318"/>
    </location>
</feature>
<keyword evidence="6" id="KW-0012">Acyltransferase</keyword>
<dbReference type="InterPro" id="IPR050091">
    <property type="entry name" value="PKS_NRPS_Biosynth_Enz"/>
</dbReference>
<dbReference type="SMART" id="SM00829">
    <property type="entry name" value="PKS_ER"/>
    <property type="match status" value="1"/>
</dbReference>
<evidence type="ECO:0000256" key="1">
    <source>
        <dbReference type="ARBA" id="ARBA00022450"/>
    </source>
</evidence>
<dbReference type="InterPro" id="IPR020806">
    <property type="entry name" value="PKS_PP-bd"/>
</dbReference>
<dbReference type="Gene3D" id="3.90.180.10">
    <property type="entry name" value="Medium-chain alcohol dehydrogenases, catalytic domain"/>
    <property type="match status" value="1"/>
</dbReference>
<protein>
    <recommendedName>
        <fullName evidence="13">Polyketide synthase</fullName>
    </recommendedName>
</protein>
<dbReference type="SUPFAM" id="SSF50129">
    <property type="entry name" value="GroES-like"/>
    <property type="match status" value="1"/>
</dbReference>
<dbReference type="Gene3D" id="3.40.50.150">
    <property type="entry name" value="Vaccinia Virus protein VP39"/>
    <property type="match status" value="1"/>
</dbReference>
<accession>A0ABR2UJI7</accession>
<feature type="domain" description="Ketosynthase family 3 (KS3)" evidence="9">
    <location>
        <begin position="22"/>
        <end position="447"/>
    </location>
</feature>
<keyword evidence="5" id="KW-0511">Multifunctional enzyme</keyword>
<dbReference type="SMART" id="SM00823">
    <property type="entry name" value="PKS_PP"/>
    <property type="match status" value="1"/>
</dbReference>
<gene>
    <name evidence="11" type="ORF">SUNI508_11094</name>
</gene>
<dbReference type="InterPro" id="IPR029063">
    <property type="entry name" value="SAM-dependent_MTases_sf"/>
</dbReference>
<dbReference type="Pfam" id="PF00698">
    <property type="entry name" value="Acyl_transf_1"/>
    <property type="match status" value="1"/>
</dbReference>
<dbReference type="EMBL" id="JARVKF010000425">
    <property type="protein sequence ID" value="KAK9414521.1"/>
    <property type="molecule type" value="Genomic_DNA"/>
</dbReference>
<evidence type="ECO:0000256" key="4">
    <source>
        <dbReference type="ARBA" id="ARBA00023002"/>
    </source>
</evidence>
<dbReference type="Pfam" id="PF13602">
    <property type="entry name" value="ADH_zinc_N_2"/>
    <property type="match status" value="1"/>
</dbReference>
<feature type="region of interest" description="C-terminal hotdog fold" evidence="7">
    <location>
        <begin position="1164"/>
        <end position="1318"/>
    </location>
</feature>
<dbReference type="Pfam" id="PF02801">
    <property type="entry name" value="Ketoacyl-synt_C"/>
    <property type="match status" value="1"/>
</dbReference>
<dbReference type="Pfam" id="PF00109">
    <property type="entry name" value="ketoacyl-synt"/>
    <property type="match status" value="1"/>
</dbReference>
<dbReference type="Pfam" id="PF13489">
    <property type="entry name" value="Methyltransf_23"/>
    <property type="match status" value="1"/>
</dbReference>
<dbReference type="InterPro" id="IPR013968">
    <property type="entry name" value="PKS_KR"/>
</dbReference>
<dbReference type="InterPro" id="IPR020843">
    <property type="entry name" value="ER"/>
</dbReference>
<dbReference type="CDD" id="cd05195">
    <property type="entry name" value="enoyl_red"/>
    <property type="match status" value="1"/>
</dbReference>
<dbReference type="InterPro" id="IPR009081">
    <property type="entry name" value="PP-bd_ACP"/>
</dbReference>
<dbReference type="Pfam" id="PF08240">
    <property type="entry name" value="ADH_N"/>
    <property type="match status" value="1"/>
</dbReference>
<dbReference type="SUPFAM" id="SSF47336">
    <property type="entry name" value="ACP-like"/>
    <property type="match status" value="1"/>
</dbReference>
<feature type="active site" description="Proton acceptor; for dehydratase activity" evidence="7">
    <location>
        <position position="1035"/>
    </location>
</feature>
<dbReference type="InterPro" id="IPR049551">
    <property type="entry name" value="PKS_DH_C"/>
</dbReference>
<dbReference type="PANTHER" id="PTHR43775:SF29">
    <property type="entry name" value="ASPERFURANONE POLYKETIDE SYNTHASE AFOG-RELATED"/>
    <property type="match status" value="1"/>
</dbReference>
<evidence type="ECO:0000256" key="6">
    <source>
        <dbReference type="ARBA" id="ARBA00023315"/>
    </source>
</evidence>
<dbReference type="PROSITE" id="PS50075">
    <property type="entry name" value="CARRIER"/>
    <property type="match status" value="1"/>
</dbReference>
<dbReference type="Gene3D" id="1.10.1200.10">
    <property type="entry name" value="ACP-like"/>
    <property type="match status" value="1"/>
</dbReference>
<evidence type="ECO:0000259" key="10">
    <source>
        <dbReference type="PROSITE" id="PS52019"/>
    </source>
</evidence>
<evidence type="ECO:0000313" key="12">
    <source>
        <dbReference type="Proteomes" id="UP001408356"/>
    </source>
</evidence>
<dbReference type="InterPro" id="IPR036736">
    <property type="entry name" value="ACP-like_sf"/>
</dbReference>
<comment type="caution">
    <text evidence="11">The sequence shown here is derived from an EMBL/GenBank/DDBJ whole genome shotgun (WGS) entry which is preliminary data.</text>
</comment>
<dbReference type="InterPro" id="IPR014030">
    <property type="entry name" value="Ketoacyl_synth_N"/>
</dbReference>
<evidence type="ECO:0000259" key="8">
    <source>
        <dbReference type="PROSITE" id="PS50075"/>
    </source>
</evidence>
<dbReference type="CDD" id="cd02440">
    <property type="entry name" value="AdoMet_MTases"/>
    <property type="match status" value="1"/>
</dbReference>
<dbReference type="CDD" id="cd00833">
    <property type="entry name" value="PKS"/>
    <property type="match status" value="1"/>
</dbReference>
<evidence type="ECO:0000313" key="11">
    <source>
        <dbReference type="EMBL" id="KAK9414521.1"/>
    </source>
</evidence>
<evidence type="ECO:0000256" key="2">
    <source>
        <dbReference type="ARBA" id="ARBA00022553"/>
    </source>
</evidence>
<dbReference type="InterPro" id="IPR016039">
    <property type="entry name" value="Thiolase-like"/>
</dbReference>
<keyword evidence="12" id="KW-1185">Reference proteome</keyword>
<dbReference type="Pfam" id="PF21089">
    <property type="entry name" value="PKS_DH_N"/>
    <property type="match status" value="1"/>
</dbReference>
<dbReference type="SMART" id="SM00827">
    <property type="entry name" value="PKS_AT"/>
    <property type="match status" value="1"/>
</dbReference>
<sequence>MSASEQNQWSSPAASQSSQDAVMPIAIIGISGRFPGDAENPMKLWDMVAQGRSAASPIPSNRFNSDAFYHPNTQRQGTMNAKQAHFMKRDISAFDAPFFSIPAAEAKAMDPQQRMALECTYEALENAGISAEKVTGSDTSVFVGTFTKDYSDMLAHDLENLPMYNATGTGLAMLSNRISWYFNMRGPSISIDTACSSSMAALHLACQSLRTGETNMSIVGGTNLMIVPDIMNGMTRLHFLSPEGISKPFNHEADGYSRGEGAAFCVLKPLHLAIKDNDVIRGVIRNSGVNQDGNTPGITLPSAEAQEALIRRVYADANLSLAETAYVEAHGTGTAAGDPLETSALSATFGKSRQAGDPVWIGSIKSNVGHLEGGSGLVQVIKAIMMLEKGEVAPTIWYEKPNPRIPMEDWNLAVPTELMPWPQDGPRRISINSFGYGGTNGHCIIDDAYHYLKARGLSGHHNVRVAGPSRASSVDSGIETGYSSDSIDQLREGSKQWKSLEGVEDDVKYKPQAVPKLLVLSSHEQAGISRTSGGLASYLEEKLKETPGDLFERKNDAKLLSKLAHTLGARRSALPWKSFVLARSCKEAVSELGDAIKPVRTNNTKTAPKLGFVFTGQGAQWYAMGRELMGFSVFRESLEAAGTTFVTLGAPWSLMAEISRDEKSSKLDSADLSQPICTALQVAMVDLLKTWNITPTAVVGHSSGEIAAAYSKGAISRQDAWLIAYHRGHLSHCIRGFAPQLEGSMLAAGLNHEAAEQYISRVSAGDATVACVNSPSSVTISGDAEAISALEKLINDDGHFARKLKVDVAYHSPHMQVIADRYRQALSDVTPITEEQSNVKMFSSLTGNLVENAALGPSYWVANMVNQVNFVGAVSSLLSHQEGKSRRRAKKGFVEHLVELGPHSALKGPLKQIMDAESLKSLSQGITYQSVIQRGINACDTALTVAGKLFQSGIPVDIPAVNGDSLNDDFLVDLPPFAWNHSLKYWTESQLSKAHRLRKHPRKDLFGLETPDMLSNEPRFRNTLRVNEVPWVQHHKVQGSILYPAAGMMIMAIESISQRAAEDREVDGYELRDVIIGNAIVIPDNDDGIETMVSIKPFRLGTQAHTSVWEEFQVYSRTEDWELNCSGLIRIKYKTPINTTFDDEDLILAKHHAEQYNRLQDNYSRAQNPRQFYKHLDSIGLQYGIIFQNLTEIQKGNYWSACKLSIPDTASMMPGNFEYPHVIHPATLDSIIHIALPSYTKIDEDLTHAMVPTNVSRLYVSADIPSSAGAILSGYSQRKQVKSDNDEWTISVADPQWDKPLVIFEGIKCATMAENVSSDDVSVQSLRKLATVLEWQPDVSALSRDQIETICREGASHVVNHDRKKLEEIEIACLIYTKRVVEGLSPEECESLPWHYKLFYDYMRTHYDLGMKRELCYQTPDSNWLELGAEAEAALLERVANDSTDGAVVVEHGNHLLEILRGEIPPLQVLMNKKLLHNFYKDGIGQERAYAQLASYMNLLAHKNPEMKILEIGGGTGGVSLPILEALGGGSDGSDARFEKYTFTDISSGYFEKAAEKLAPWSSFMDFQKLNVEEDPVEQGFEEGSYDLIIASNVLHATRSIGNTLENVKKLLKPTGKLALHEVNEPSGKMRYHMIVGTLEGWWYGEEDGRHGGPYMRVKEWDQRMRAANFSGVELNLPDYDDERDLTCSVMITTVSAPEVQPQAREVLLVLPTNTGEAVSSFADKMNLQIRNQGCEVTTISLKDTAALRMQTKSCLLLHDADNHGSFLSSVSKQDWDALKHLIFSCKDATYLTRGGSVHSENPEANMITGLARSIRSENPGIAMSTLDLDVDAVLESDETIASVHKAFTMNGSMSHLERPDWEVAIRDGKPMVQRLILEKGMNELIKSFNIAPEPSQACFKQEGRPLTLDIGTPGRLDTLRFIDDHAVLDPLEGAQVEIEVKSAGLNFKDVMIAMGQLPKDTLGLDAAGVVSRIGADVTNFRPGDRVMTWKQGTFSNFIQTDESLVQLMPESFDFNTAASVPLVYSTAYYAIVTAANLKKGESVLIHSAAGGFGQASVMLAQHLGADIFATVSSLEKKEILMNKYGVAEDHIFNSRDTSFAQGIMRRTGGRGVDVVLNSLAGEALRESWHCIARFGRFVEVGRKDIVGNTGLEMAPFMRNVSFHSVNLIDLIDYDVPQTARVLQEVMDLIRQGAVKPVAPIVSMPFSRVEEAFRLMQTGKHMGKIVLEAVEDDVVQAIPPRQPPMHFDPEATYVIAGGSGGLGSSMAYWMVESGAKNILLLSRSGDQKTSVRDLLTRLSNQGARAAAWPCDVGDKNQLLHCLERCKVEGWPAIRGVVQGAMVLKDSIYQNMSQDQFHGAVRSKVQGTYNLHRYLPQDLDFFVMLSSIAGIGGSRGQGNYAAGNTYQDALAHHRRSLGQKACTIDVGMILGVGFLASESTDDRVYENMNSWIMAGIREKEFLGILQAAIQGQSIIGSEVPPQVSTGLGTGGMWTHAGKEDPYYFRDAKFAHLARIDTHQLVQNNQEDSIQLQVQFSRASNVDQATEFVAEAVVKKLARSMMVPVEDIDASRSVSNYGVDSLLAVEIRAWIFSEMKADISVFDLLSKVAITSLSRKIVLASKMVKDEVKAAE</sequence>
<keyword evidence="3" id="KW-0808">Transferase</keyword>
<organism evidence="11 12">
    <name type="scientific">Seiridium unicorne</name>
    <dbReference type="NCBI Taxonomy" id="138068"/>
    <lineage>
        <taxon>Eukaryota</taxon>
        <taxon>Fungi</taxon>
        <taxon>Dikarya</taxon>
        <taxon>Ascomycota</taxon>
        <taxon>Pezizomycotina</taxon>
        <taxon>Sordariomycetes</taxon>
        <taxon>Xylariomycetidae</taxon>
        <taxon>Amphisphaeriales</taxon>
        <taxon>Sporocadaceae</taxon>
        <taxon>Seiridium</taxon>
    </lineage>
</organism>
<feature type="active site" description="Proton donor; for dehydratase activity" evidence="7">
    <location>
        <position position="1229"/>
    </location>
</feature>
<dbReference type="InterPro" id="IPR056501">
    <property type="entry name" value="NAD-bd_HRPKS_sdrA"/>
</dbReference>
<dbReference type="InterPro" id="IPR014031">
    <property type="entry name" value="Ketoacyl_synth_C"/>
</dbReference>
<dbReference type="Pfam" id="PF23114">
    <property type="entry name" value="NAD-bd_HRPKS_sdrA"/>
    <property type="match status" value="1"/>
</dbReference>
<dbReference type="PROSITE" id="PS52004">
    <property type="entry name" value="KS3_2"/>
    <property type="match status" value="1"/>
</dbReference>
<dbReference type="InterPro" id="IPR036291">
    <property type="entry name" value="NAD(P)-bd_dom_sf"/>
</dbReference>
<dbReference type="InterPro" id="IPR018201">
    <property type="entry name" value="Ketoacyl_synth_AS"/>
</dbReference>
<keyword evidence="1" id="KW-0596">Phosphopantetheine</keyword>
<dbReference type="Pfam" id="PF23297">
    <property type="entry name" value="ACP_SdgA_C"/>
    <property type="match status" value="1"/>
</dbReference>
<evidence type="ECO:0000259" key="9">
    <source>
        <dbReference type="PROSITE" id="PS52004"/>
    </source>
</evidence>
<dbReference type="SUPFAM" id="SSF52151">
    <property type="entry name" value="FabD/lysophospholipase-like"/>
    <property type="match status" value="1"/>
</dbReference>
<dbReference type="SMART" id="SM00822">
    <property type="entry name" value="PKS_KR"/>
    <property type="match status" value="1"/>
</dbReference>
<dbReference type="InterPro" id="IPR049900">
    <property type="entry name" value="PKS_mFAS_DH"/>
</dbReference>
<dbReference type="PANTHER" id="PTHR43775">
    <property type="entry name" value="FATTY ACID SYNTHASE"/>
    <property type="match status" value="1"/>
</dbReference>
<dbReference type="Gene3D" id="3.40.47.10">
    <property type="match status" value="1"/>
</dbReference>
<dbReference type="InterPro" id="IPR042104">
    <property type="entry name" value="PKS_dehydratase_sf"/>
</dbReference>
<dbReference type="InterPro" id="IPR014043">
    <property type="entry name" value="Acyl_transferase_dom"/>
</dbReference>
<dbReference type="SUPFAM" id="SSF55048">
    <property type="entry name" value="Probable ACP-binding domain of malonyl-CoA ACP transacylase"/>
    <property type="match status" value="1"/>
</dbReference>
<dbReference type="InterPro" id="IPR013154">
    <property type="entry name" value="ADH-like_N"/>
</dbReference>
<dbReference type="InterPro" id="IPR020807">
    <property type="entry name" value="PKS_DH"/>
</dbReference>
<dbReference type="InterPro" id="IPR001227">
    <property type="entry name" value="Ac_transferase_dom_sf"/>
</dbReference>
<evidence type="ECO:0000256" key="5">
    <source>
        <dbReference type="ARBA" id="ARBA00023268"/>
    </source>
</evidence>
<keyword evidence="4" id="KW-0560">Oxidoreductase</keyword>
<dbReference type="SUPFAM" id="SSF53335">
    <property type="entry name" value="S-adenosyl-L-methionine-dependent methyltransferases"/>
    <property type="match status" value="1"/>
</dbReference>
<dbReference type="InterPro" id="IPR016036">
    <property type="entry name" value="Malonyl_transacylase_ACP-bd"/>
</dbReference>
<dbReference type="PROSITE" id="PS00606">
    <property type="entry name" value="KS3_1"/>
    <property type="match status" value="1"/>
</dbReference>
<dbReference type="PROSITE" id="PS52019">
    <property type="entry name" value="PKS_MFAS_DH"/>
    <property type="match status" value="1"/>
</dbReference>
<dbReference type="SMART" id="SM00826">
    <property type="entry name" value="PKS_DH"/>
    <property type="match status" value="1"/>
</dbReference>
<dbReference type="SMART" id="SM00825">
    <property type="entry name" value="PKS_KS"/>
    <property type="match status" value="1"/>
</dbReference>
<evidence type="ECO:0008006" key="13">
    <source>
        <dbReference type="Google" id="ProtNLM"/>
    </source>
</evidence>
<keyword evidence="2" id="KW-0597">Phosphoprotein</keyword>
<evidence type="ECO:0000256" key="3">
    <source>
        <dbReference type="ARBA" id="ARBA00022679"/>
    </source>
</evidence>
<dbReference type="Pfam" id="PF16197">
    <property type="entry name" value="KAsynt_C_assoc"/>
    <property type="match status" value="1"/>
</dbReference>
<dbReference type="InterPro" id="IPR020841">
    <property type="entry name" value="PKS_Beta-ketoAc_synthase_dom"/>
</dbReference>
<proteinExistence type="predicted"/>
<dbReference type="Gene3D" id="3.40.366.10">
    <property type="entry name" value="Malonyl-Coenzyme A Acyl Carrier Protein, domain 2"/>
    <property type="match status" value="1"/>
</dbReference>
<evidence type="ECO:0000256" key="7">
    <source>
        <dbReference type="PROSITE-ProRule" id="PRU01363"/>
    </source>
</evidence>
<feature type="region of interest" description="N-terminal hotdog fold" evidence="7">
    <location>
        <begin position="1003"/>
        <end position="1136"/>
    </location>
</feature>
<dbReference type="SUPFAM" id="SSF51735">
    <property type="entry name" value="NAD(P)-binding Rossmann-fold domains"/>
    <property type="match status" value="2"/>
</dbReference>
<name>A0ABR2UJI7_9PEZI</name>
<dbReference type="Gene3D" id="3.40.50.720">
    <property type="entry name" value="NAD(P)-binding Rossmann-like Domain"/>
    <property type="match status" value="3"/>
</dbReference>
<dbReference type="Proteomes" id="UP001408356">
    <property type="component" value="Unassembled WGS sequence"/>
</dbReference>
<feature type="domain" description="Carrier" evidence="8">
    <location>
        <begin position="2542"/>
        <end position="2619"/>
    </location>
</feature>
<dbReference type="Pfam" id="PF14765">
    <property type="entry name" value="PS-DH"/>
    <property type="match status" value="1"/>
</dbReference>
<dbReference type="InterPro" id="IPR057326">
    <property type="entry name" value="KR_dom"/>
</dbReference>
<reference evidence="11 12" key="1">
    <citation type="journal article" date="2024" name="J. Plant Pathol.">
        <title>Sequence and assembly of the genome of Seiridium unicorne, isolate CBS 538.82, causal agent of cypress canker disease.</title>
        <authorList>
            <person name="Scali E."/>
            <person name="Rocca G.D."/>
            <person name="Danti R."/>
            <person name="Garbelotto M."/>
            <person name="Barberini S."/>
            <person name="Baroncelli R."/>
            <person name="Emiliani G."/>
        </authorList>
    </citation>
    <scope>NUCLEOTIDE SEQUENCE [LARGE SCALE GENOMIC DNA]</scope>
    <source>
        <strain evidence="11 12">BM-138-508</strain>
    </source>
</reference>
<dbReference type="Gene3D" id="3.10.129.110">
    <property type="entry name" value="Polyketide synthase dehydratase"/>
    <property type="match status" value="1"/>
</dbReference>
<dbReference type="SUPFAM" id="SSF53901">
    <property type="entry name" value="Thiolase-like"/>
    <property type="match status" value="1"/>
</dbReference>
<dbReference type="InterPro" id="IPR032821">
    <property type="entry name" value="PKS_assoc"/>
</dbReference>
<dbReference type="InterPro" id="IPR011032">
    <property type="entry name" value="GroES-like_sf"/>
</dbReference>
<dbReference type="InterPro" id="IPR049552">
    <property type="entry name" value="PKS_DH_N"/>
</dbReference>
<dbReference type="InterPro" id="IPR016035">
    <property type="entry name" value="Acyl_Trfase/lysoPLipase"/>
</dbReference>